<keyword evidence="4" id="KW-1185">Reference proteome</keyword>
<keyword evidence="1 3" id="KW-0378">Hydrolase</keyword>
<protein>
    <submittedName>
        <fullName evidence="3">Alpha/beta-hydrolase</fullName>
    </submittedName>
</protein>
<name>A0A6A5X6I3_9PLEO</name>
<dbReference type="PANTHER" id="PTHR48081:SF8">
    <property type="entry name" value="ALPHA_BETA HYDROLASE FOLD-3 DOMAIN-CONTAINING PROTEIN-RELATED"/>
    <property type="match status" value="1"/>
</dbReference>
<dbReference type="Gene3D" id="3.40.50.1820">
    <property type="entry name" value="alpha/beta hydrolase"/>
    <property type="match status" value="1"/>
</dbReference>
<dbReference type="PANTHER" id="PTHR48081">
    <property type="entry name" value="AB HYDROLASE SUPERFAMILY PROTEIN C4A8.06C"/>
    <property type="match status" value="1"/>
</dbReference>
<dbReference type="GO" id="GO:0016787">
    <property type="term" value="F:hydrolase activity"/>
    <property type="evidence" value="ECO:0007669"/>
    <property type="project" value="UniProtKB-KW"/>
</dbReference>
<dbReference type="SUPFAM" id="SSF53474">
    <property type="entry name" value="alpha/beta-Hydrolases"/>
    <property type="match status" value="1"/>
</dbReference>
<evidence type="ECO:0000256" key="1">
    <source>
        <dbReference type="ARBA" id="ARBA00022801"/>
    </source>
</evidence>
<accession>A0A6A5X6I3</accession>
<evidence type="ECO:0000313" key="3">
    <source>
        <dbReference type="EMBL" id="KAF2008529.1"/>
    </source>
</evidence>
<sequence length="350" mass="38783">MALQYLSAKLSVLPRLFSPTTTFLFAPSSVPFTLRWRLLFMQPINLLAALLTSPQWLFNNRYSVLYAPTRSPGASQRCLVYHPPTNNSKAKKPKPPLHINIHGGGWIGGIAEQDSRFCAHLSDATAAIVVSISYRTAPRWRFPAAHEDVEDVVRWVLGHAAREWDVDLGAVTVGGSSVGGTLALGLGKRVTLASSSLRDGGDDEEGIDIKGCVLVCPLLDSRPKTVEREKPPGFPAKDPLDFLYPLFDAYGEFERREGGAVEGAALSPMLMRAEDLPARLMVVVAGVDILAKEQLEFVRRVEGEIEECRVMVFEKGFHGFMELPKFVMEKERIEVFTEAVDFIKRARRSS</sequence>
<dbReference type="EMBL" id="ML978083">
    <property type="protein sequence ID" value="KAF2008529.1"/>
    <property type="molecule type" value="Genomic_DNA"/>
</dbReference>
<dbReference type="InterPro" id="IPR050300">
    <property type="entry name" value="GDXG_lipolytic_enzyme"/>
</dbReference>
<evidence type="ECO:0000259" key="2">
    <source>
        <dbReference type="Pfam" id="PF07859"/>
    </source>
</evidence>
<gene>
    <name evidence="3" type="ORF">BU24DRAFT_429359</name>
</gene>
<organism evidence="3 4">
    <name type="scientific">Aaosphaeria arxii CBS 175.79</name>
    <dbReference type="NCBI Taxonomy" id="1450172"/>
    <lineage>
        <taxon>Eukaryota</taxon>
        <taxon>Fungi</taxon>
        <taxon>Dikarya</taxon>
        <taxon>Ascomycota</taxon>
        <taxon>Pezizomycotina</taxon>
        <taxon>Dothideomycetes</taxon>
        <taxon>Pleosporomycetidae</taxon>
        <taxon>Pleosporales</taxon>
        <taxon>Pleosporales incertae sedis</taxon>
        <taxon>Aaosphaeria</taxon>
    </lineage>
</organism>
<reference evidence="3" key="1">
    <citation type="journal article" date="2020" name="Stud. Mycol.">
        <title>101 Dothideomycetes genomes: a test case for predicting lifestyles and emergence of pathogens.</title>
        <authorList>
            <person name="Haridas S."/>
            <person name="Albert R."/>
            <person name="Binder M."/>
            <person name="Bloem J."/>
            <person name="Labutti K."/>
            <person name="Salamov A."/>
            <person name="Andreopoulos B."/>
            <person name="Baker S."/>
            <person name="Barry K."/>
            <person name="Bills G."/>
            <person name="Bluhm B."/>
            <person name="Cannon C."/>
            <person name="Castanera R."/>
            <person name="Culley D."/>
            <person name="Daum C."/>
            <person name="Ezra D."/>
            <person name="Gonzalez J."/>
            <person name="Henrissat B."/>
            <person name="Kuo A."/>
            <person name="Liang C."/>
            <person name="Lipzen A."/>
            <person name="Lutzoni F."/>
            <person name="Magnuson J."/>
            <person name="Mondo S."/>
            <person name="Nolan M."/>
            <person name="Ohm R."/>
            <person name="Pangilinan J."/>
            <person name="Park H.-J."/>
            <person name="Ramirez L."/>
            <person name="Alfaro M."/>
            <person name="Sun H."/>
            <person name="Tritt A."/>
            <person name="Yoshinaga Y."/>
            <person name="Zwiers L.-H."/>
            <person name="Turgeon B."/>
            <person name="Goodwin S."/>
            <person name="Spatafora J."/>
            <person name="Crous P."/>
            <person name="Grigoriev I."/>
        </authorList>
    </citation>
    <scope>NUCLEOTIDE SEQUENCE</scope>
    <source>
        <strain evidence="3">CBS 175.79</strain>
    </source>
</reference>
<dbReference type="InterPro" id="IPR013094">
    <property type="entry name" value="AB_hydrolase_3"/>
</dbReference>
<dbReference type="InterPro" id="IPR029058">
    <property type="entry name" value="AB_hydrolase_fold"/>
</dbReference>
<dbReference type="AlphaFoldDB" id="A0A6A5X6I3"/>
<evidence type="ECO:0000313" key="4">
    <source>
        <dbReference type="Proteomes" id="UP000799778"/>
    </source>
</evidence>
<dbReference type="Pfam" id="PF07859">
    <property type="entry name" value="Abhydrolase_3"/>
    <property type="match status" value="1"/>
</dbReference>
<dbReference type="OrthoDB" id="408631at2759"/>
<feature type="domain" description="Alpha/beta hydrolase fold-3" evidence="2">
    <location>
        <begin position="99"/>
        <end position="321"/>
    </location>
</feature>
<dbReference type="RefSeq" id="XP_033376868.1">
    <property type="nucleotide sequence ID" value="XM_033529716.1"/>
</dbReference>
<dbReference type="Proteomes" id="UP000799778">
    <property type="component" value="Unassembled WGS sequence"/>
</dbReference>
<dbReference type="GeneID" id="54287113"/>
<proteinExistence type="predicted"/>